<reference evidence="1 2" key="1">
    <citation type="journal article" date="2014" name="FEMS Microbiol. Lett.">
        <title>Draft genome sequences of three Holospora species (Holospora obtusa, Holospora undulata, and Holospora elegans), endonuclear symbiotic bacteria of the ciliate Paramecium caudatum.</title>
        <authorList>
            <person name="Dohra H."/>
            <person name="Tanaka K."/>
            <person name="Suzuki T."/>
            <person name="Fujishima M."/>
            <person name="Suzuki H."/>
        </authorList>
    </citation>
    <scope>NUCLEOTIDE SEQUENCE [LARGE SCALE GENOMIC DNA]</scope>
    <source>
        <strain evidence="1 2">E1</strain>
    </source>
</reference>
<dbReference type="RefSeq" id="WP_035544776.1">
    <property type="nucleotide sequence ID" value="NZ_BAUP01000085.1"/>
</dbReference>
<accession>A0A023DY94</accession>
<keyword evidence="2" id="KW-1185">Reference proteome</keyword>
<dbReference type="EMBL" id="BAUP01000085">
    <property type="protein sequence ID" value="GAJ46354.1"/>
    <property type="molecule type" value="Genomic_DNA"/>
</dbReference>
<protein>
    <submittedName>
        <fullName evidence="1">Uncharacterized protein</fullName>
    </submittedName>
</protein>
<dbReference type="AlphaFoldDB" id="A0A023DY94"/>
<dbReference type="STRING" id="1427503.HE1_00686"/>
<evidence type="ECO:0000313" key="2">
    <source>
        <dbReference type="Proteomes" id="UP000024842"/>
    </source>
</evidence>
<dbReference type="Proteomes" id="UP000024842">
    <property type="component" value="Unassembled WGS sequence"/>
</dbReference>
<comment type="caution">
    <text evidence="1">The sequence shown here is derived from an EMBL/GenBank/DDBJ whole genome shotgun (WGS) entry which is preliminary data.</text>
</comment>
<proteinExistence type="predicted"/>
<gene>
    <name evidence="1" type="ORF">HE1_00686</name>
</gene>
<evidence type="ECO:0000313" key="1">
    <source>
        <dbReference type="EMBL" id="GAJ46354.1"/>
    </source>
</evidence>
<name>A0A023DY94_9PROT</name>
<sequence>MQIFLTEEERVALRTQHRQEKNRRVADRIKAVLLSDKGWSYRQIAKALLIDDQSSCREVYQIKVKVLD</sequence>
<organism evidence="1 2">
    <name type="scientific">Holospora elegans E1</name>
    <dbReference type="NCBI Taxonomy" id="1427503"/>
    <lineage>
        <taxon>Bacteria</taxon>
        <taxon>Pseudomonadati</taxon>
        <taxon>Pseudomonadota</taxon>
        <taxon>Alphaproteobacteria</taxon>
        <taxon>Holosporales</taxon>
        <taxon>Holosporaceae</taxon>
        <taxon>Holospora</taxon>
    </lineage>
</organism>
<dbReference type="Pfam" id="PF13384">
    <property type="entry name" value="HTH_23"/>
    <property type="match status" value="1"/>
</dbReference>
<dbReference type="OrthoDB" id="286470at2"/>